<evidence type="ECO:0000313" key="1">
    <source>
        <dbReference type="EMBL" id="HAW77868.1"/>
    </source>
</evidence>
<dbReference type="AlphaFoldDB" id="A0A350P9A1"/>
<dbReference type="Proteomes" id="UP000263517">
    <property type="component" value="Unassembled WGS sequence"/>
</dbReference>
<dbReference type="SUPFAM" id="SSF53098">
    <property type="entry name" value="Ribonuclease H-like"/>
    <property type="match status" value="1"/>
</dbReference>
<reference evidence="1 2" key="1">
    <citation type="journal article" date="2018" name="Nat. Biotechnol.">
        <title>A standardized bacterial taxonomy based on genome phylogeny substantially revises the tree of life.</title>
        <authorList>
            <person name="Parks D.H."/>
            <person name="Chuvochina M."/>
            <person name="Waite D.W."/>
            <person name="Rinke C."/>
            <person name="Skarshewski A."/>
            <person name="Chaumeil P.A."/>
            <person name="Hugenholtz P."/>
        </authorList>
    </citation>
    <scope>NUCLEOTIDE SEQUENCE [LARGE SCALE GENOMIC DNA]</scope>
    <source>
        <strain evidence="1">UBA11978</strain>
    </source>
</reference>
<organism evidence="1 2">
    <name type="scientific">Alteromonas australica</name>
    <dbReference type="NCBI Taxonomy" id="589873"/>
    <lineage>
        <taxon>Bacteria</taxon>
        <taxon>Pseudomonadati</taxon>
        <taxon>Pseudomonadota</taxon>
        <taxon>Gammaproteobacteria</taxon>
        <taxon>Alteromonadales</taxon>
        <taxon>Alteromonadaceae</taxon>
        <taxon>Alteromonas/Salinimonas group</taxon>
        <taxon>Alteromonas</taxon>
    </lineage>
</organism>
<proteinExistence type="predicted"/>
<dbReference type="InterPro" id="IPR012337">
    <property type="entry name" value="RNaseH-like_sf"/>
</dbReference>
<dbReference type="GO" id="GO:0003676">
    <property type="term" value="F:nucleic acid binding"/>
    <property type="evidence" value="ECO:0007669"/>
    <property type="project" value="InterPro"/>
</dbReference>
<accession>A0A350P9A1</accession>
<evidence type="ECO:0008006" key="3">
    <source>
        <dbReference type="Google" id="ProtNLM"/>
    </source>
</evidence>
<name>A0A350P9A1_9ALTE</name>
<dbReference type="EMBL" id="DNAN01000675">
    <property type="protein sequence ID" value="HAW77868.1"/>
    <property type="molecule type" value="Genomic_DNA"/>
</dbReference>
<dbReference type="RefSeq" id="WP_272965373.1">
    <property type="nucleotide sequence ID" value="NZ_CALBIY010000007.1"/>
</dbReference>
<dbReference type="Gene3D" id="3.30.420.10">
    <property type="entry name" value="Ribonuclease H-like superfamily/Ribonuclease H"/>
    <property type="match status" value="1"/>
</dbReference>
<comment type="caution">
    <text evidence="1">The sequence shown here is derived from an EMBL/GenBank/DDBJ whole genome shotgun (WGS) entry which is preliminary data.</text>
</comment>
<dbReference type="InterPro" id="IPR036397">
    <property type="entry name" value="RNaseH_sf"/>
</dbReference>
<sequence>MTQVPRTNTFGYMNRDLDNKVGIPSPSQVVIIDIEASSLRGVSGDTYDTALLSYPVEIAVALDNGDSQAYLIRPEPGWQDWNSEPSDEDIGAIHRISRTRLFEEGRNSRFVAEWLNEQVDGKIAMCDSPNARADLFWLDRLYEASGVERGFDVFYLYDFIALEDPDFDMAYEQAGIADETEHRAERDATEIMRLYCEFYSIKANKEFSASPSTPTL</sequence>
<protein>
    <recommendedName>
        <fullName evidence="3">Exonuclease domain-containing protein</fullName>
    </recommendedName>
</protein>
<gene>
    <name evidence="1" type="ORF">DCW74_19300</name>
</gene>
<evidence type="ECO:0000313" key="2">
    <source>
        <dbReference type="Proteomes" id="UP000263517"/>
    </source>
</evidence>